<dbReference type="Proteomes" id="UP000071641">
    <property type="component" value="Unassembled WGS sequence"/>
</dbReference>
<keyword evidence="3" id="KW-1185">Reference proteome</keyword>
<feature type="chain" id="PRO_5007282168" description="HEAT repeat domain-containing protein" evidence="1">
    <location>
        <begin position="18"/>
        <end position="590"/>
    </location>
</feature>
<sequence>MNKNIVLISLIACSAVAASFVWFDTESESESESESGSEKTYVSSEVNATSDVVTGLMEVSPDENNASYSAQNSEQAPTVRAFKAVVKSKLSTQQAVLADFTNVLSFELDMEGGVPNKGVMFDVKFESEDPNTQIPPYLGFTFKYRDGAFKDVSMLGLEPMHPLNMMTALLQQFSYYEGIQSLQLPDGTHTYLYQINGDVVTRQKAADIGSSASYQTLADNDSWQLTLDKFAFPSELKNITGKTIAMDGNELKLEQQILIKPIEPKGTLFASANYNAGANSQYRVALNDTTPDVEVTDENFMEVLVAFDANPTLDTAKVLGVYLVNQGWGFVRDLLTSEDITDSMRSSLIFALERSGEQEAEYVLSSIIEDDALAETDRLRAIMSISKMGEINSQVALSTLQNMLTHSNSLLAQTAMLNIGILGKQNPRMTNEVTGFLANKLASSGAGYSELLAIANLGNAELDNRVLPYLESEYADERQVAAKMLSRNPEMQSRLLTQMLNDGHPSVVKAITSGIENNSQNLKLSESYQAELRSRIDSPNILAPTRDLLFAFLANNAQPTALNKSIARKILETPDVSASTLALAQDLISR</sequence>
<dbReference type="SUPFAM" id="SSF48371">
    <property type="entry name" value="ARM repeat"/>
    <property type="match status" value="1"/>
</dbReference>
<reference evidence="3" key="1">
    <citation type="submission" date="2016-02" db="EMBL/GenBank/DDBJ databases">
        <authorList>
            <person name="Rodrigo-Torres Lidia"/>
            <person name="Arahal R.David."/>
        </authorList>
    </citation>
    <scope>NUCLEOTIDE SEQUENCE [LARGE SCALE GENOMIC DNA]</scope>
    <source>
        <strain evidence="3">CECT 9029</strain>
    </source>
</reference>
<evidence type="ECO:0000256" key="1">
    <source>
        <dbReference type="SAM" id="SignalP"/>
    </source>
</evidence>
<dbReference type="AlphaFoldDB" id="A0A128F7P0"/>
<proteinExistence type="predicted"/>
<keyword evidence="1" id="KW-0732">Signal</keyword>
<dbReference type="OrthoDB" id="5913251at2"/>
<organism evidence="2 3">
    <name type="scientific">Grimontia celer</name>
    <dbReference type="NCBI Taxonomy" id="1796497"/>
    <lineage>
        <taxon>Bacteria</taxon>
        <taxon>Pseudomonadati</taxon>
        <taxon>Pseudomonadota</taxon>
        <taxon>Gammaproteobacteria</taxon>
        <taxon>Vibrionales</taxon>
        <taxon>Vibrionaceae</taxon>
        <taxon>Grimontia</taxon>
    </lineage>
</organism>
<name>A0A128F7P0_9GAMM</name>
<protein>
    <recommendedName>
        <fullName evidence="4">HEAT repeat domain-containing protein</fullName>
    </recommendedName>
</protein>
<evidence type="ECO:0000313" key="3">
    <source>
        <dbReference type="Proteomes" id="UP000071641"/>
    </source>
</evidence>
<dbReference type="EMBL" id="FIZX01000002">
    <property type="protein sequence ID" value="CZF82510.1"/>
    <property type="molecule type" value="Genomic_DNA"/>
</dbReference>
<dbReference type="STRING" id="1796497.GCE9029_03274"/>
<dbReference type="RefSeq" id="WP_062664761.1">
    <property type="nucleotide sequence ID" value="NZ_FIZX01000002.1"/>
</dbReference>
<accession>A0A128F7P0</accession>
<evidence type="ECO:0008006" key="4">
    <source>
        <dbReference type="Google" id="ProtNLM"/>
    </source>
</evidence>
<dbReference type="InterPro" id="IPR011989">
    <property type="entry name" value="ARM-like"/>
</dbReference>
<gene>
    <name evidence="2" type="ORF">GCE9029_03274</name>
</gene>
<dbReference type="InterPro" id="IPR016024">
    <property type="entry name" value="ARM-type_fold"/>
</dbReference>
<dbReference type="Gene3D" id="1.25.10.10">
    <property type="entry name" value="Leucine-rich Repeat Variant"/>
    <property type="match status" value="1"/>
</dbReference>
<evidence type="ECO:0000313" key="2">
    <source>
        <dbReference type="EMBL" id="CZF82510.1"/>
    </source>
</evidence>
<feature type="signal peptide" evidence="1">
    <location>
        <begin position="1"/>
        <end position="17"/>
    </location>
</feature>